<dbReference type="AlphaFoldDB" id="A0A813ZNP6"/>
<evidence type="ECO:0000313" key="1">
    <source>
        <dbReference type="EMBL" id="CAF0901075.1"/>
    </source>
</evidence>
<name>A0A813ZNP6_9BILA</name>
<proteinExistence type="predicted"/>
<reference evidence="1" key="1">
    <citation type="submission" date="2021-02" db="EMBL/GenBank/DDBJ databases">
        <authorList>
            <person name="Nowell W R."/>
        </authorList>
    </citation>
    <scope>NUCLEOTIDE SEQUENCE</scope>
    <source>
        <strain evidence="1">Ploen Becks lab</strain>
    </source>
</reference>
<sequence>MSFGYGLPSSFMGPLASSYGSQLAGHFGNYASAIPGYGLSSQIMSNPYVSSSLTQQLPFGLNNSLGLNNSAYNGLSNPLVNYGLNSLGIDSQSFGNNGLVSLGMNTILGNGGGYF</sequence>
<protein>
    <submittedName>
        <fullName evidence="1">Uncharacterized protein</fullName>
    </submittedName>
</protein>
<gene>
    <name evidence="1" type="ORF">OXX778_LOCUS11402</name>
</gene>
<comment type="caution">
    <text evidence="1">The sequence shown here is derived from an EMBL/GenBank/DDBJ whole genome shotgun (WGS) entry which is preliminary data.</text>
</comment>
<evidence type="ECO:0000313" key="2">
    <source>
        <dbReference type="Proteomes" id="UP000663879"/>
    </source>
</evidence>
<accession>A0A813ZNP6</accession>
<dbReference type="EMBL" id="CAJNOC010001929">
    <property type="protein sequence ID" value="CAF0901075.1"/>
    <property type="molecule type" value="Genomic_DNA"/>
</dbReference>
<keyword evidence="2" id="KW-1185">Reference proteome</keyword>
<dbReference type="Proteomes" id="UP000663879">
    <property type="component" value="Unassembled WGS sequence"/>
</dbReference>
<organism evidence="1 2">
    <name type="scientific">Brachionus calyciflorus</name>
    <dbReference type="NCBI Taxonomy" id="104777"/>
    <lineage>
        <taxon>Eukaryota</taxon>
        <taxon>Metazoa</taxon>
        <taxon>Spiralia</taxon>
        <taxon>Gnathifera</taxon>
        <taxon>Rotifera</taxon>
        <taxon>Eurotatoria</taxon>
        <taxon>Monogononta</taxon>
        <taxon>Pseudotrocha</taxon>
        <taxon>Ploima</taxon>
        <taxon>Brachionidae</taxon>
        <taxon>Brachionus</taxon>
    </lineage>
</organism>